<dbReference type="SUPFAM" id="SSF52317">
    <property type="entry name" value="Class I glutamine amidotransferase-like"/>
    <property type="match status" value="1"/>
</dbReference>
<dbReference type="Proteomes" id="UP001185927">
    <property type="component" value="Unassembled WGS sequence"/>
</dbReference>
<dbReference type="PANTHER" id="PTHR43130:SF15">
    <property type="entry name" value="THIJ_PFPI FAMILY PROTEIN (AFU_ORTHOLOGUE AFUA_5G14240)"/>
    <property type="match status" value="1"/>
</dbReference>
<dbReference type="EMBL" id="JAWLKB010000024">
    <property type="protein sequence ID" value="MDV6270832.1"/>
    <property type="molecule type" value="Genomic_DNA"/>
</dbReference>
<dbReference type="RefSeq" id="WP_317545271.1">
    <property type="nucleotide sequence ID" value="NZ_JAWLKB010000024.1"/>
</dbReference>
<dbReference type="PANTHER" id="PTHR43130">
    <property type="entry name" value="ARAC-FAMILY TRANSCRIPTIONAL REGULATOR"/>
    <property type="match status" value="1"/>
</dbReference>
<gene>
    <name evidence="3" type="ORF">R3Q16_29825</name>
</gene>
<protein>
    <submittedName>
        <fullName evidence="3">DJ-1/PfpI family protein</fullName>
        <ecNumber evidence="3">4.2.1.-</ecNumber>
    </submittedName>
</protein>
<feature type="domain" description="DJ-1/PfpI" evidence="2">
    <location>
        <begin position="2"/>
        <end position="101"/>
    </location>
</feature>
<evidence type="ECO:0000313" key="3">
    <source>
        <dbReference type="EMBL" id="MDV6270832.1"/>
    </source>
</evidence>
<dbReference type="EC" id="4.2.1.-" evidence="3"/>
<keyword evidence="3" id="KW-0456">Lyase</keyword>
<organism evidence="3 4">
    <name type="scientific">Rhodococcus globerulus</name>
    <dbReference type="NCBI Taxonomy" id="33008"/>
    <lineage>
        <taxon>Bacteria</taxon>
        <taxon>Bacillati</taxon>
        <taxon>Actinomycetota</taxon>
        <taxon>Actinomycetes</taxon>
        <taxon>Mycobacteriales</taxon>
        <taxon>Nocardiaceae</taxon>
        <taxon>Rhodococcus</taxon>
    </lineage>
</organism>
<dbReference type="Gene3D" id="3.40.50.880">
    <property type="match status" value="1"/>
</dbReference>
<feature type="region of interest" description="Disordered" evidence="1">
    <location>
        <begin position="160"/>
        <end position="254"/>
    </location>
</feature>
<comment type="caution">
    <text evidence="3">The sequence shown here is derived from an EMBL/GenBank/DDBJ whole genome shotgun (WGS) entry which is preliminary data.</text>
</comment>
<dbReference type="InterPro" id="IPR052158">
    <property type="entry name" value="INH-QAR"/>
</dbReference>
<dbReference type="InterPro" id="IPR002818">
    <property type="entry name" value="DJ-1/PfpI"/>
</dbReference>
<keyword evidence="4" id="KW-1185">Reference proteome</keyword>
<dbReference type="InterPro" id="IPR029062">
    <property type="entry name" value="Class_I_gatase-like"/>
</dbReference>
<accession>A0ABU4C2V6</accession>
<name>A0ABU4C2V6_RHOGO</name>
<evidence type="ECO:0000256" key="1">
    <source>
        <dbReference type="SAM" id="MobiDB-lite"/>
    </source>
</evidence>
<sequence length="289" mass="31467">MVPGGHGTRLLVLGHRFLTWLGEWSTNARLVTSVCTGSAVLAAAGLLDRYRATTNKRAYAWATSHGASVEWVTQARWVEDRNRWTSSGVAAGMDMTAALVAHLRGNEIAEAIATAAELDVQSSPDWDPFAARYGLTSETGAVLSRGPPVVRLCLRVRDHRKSRAKGGSLPQRAQPERTGPTTTQMCPENQACLPSPGSRKRSRNEESPRNQQLIAEPAPSARGYGHQKNAQVSRQRQPPERSHHFGHLRASPGRLTRVSPLVSLRNAVAQQESSIPVRRDLLTGNVVEG</sequence>
<evidence type="ECO:0000313" key="4">
    <source>
        <dbReference type="Proteomes" id="UP001185927"/>
    </source>
</evidence>
<dbReference type="CDD" id="cd03139">
    <property type="entry name" value="GATase1_PfpI_2"/>
    <property type="match status" value="1"/>
</dbReference>
<reference evidence="3 4" key="1">
    <citation type="submission" date="2023-10" db="EMBL/GenBank/DDBJ databases">
        <title>Development of a sustainable strategy for remediation of hydrocarbon-contaminated territories based on the waste exchange concept.</title>
        <authorList>
            <person name="Krivoruchko A."/>
        </authorList>
    </citation>
    <scope>NUCLEOTIDE SEQUENCE [LARGE SCALE GENOMIC DNA]</scope>
    <source>
        <strain evidence="3 4">IEGM 1203</strain>
    </source>
</reference>
<proteinExistence type="predicted"/>
<dbReference type="GO" id="GO:0016829">
    <property type="term" value="F:lyase activity"/>
    <property type="evidence" value="ECO:0007669"/>
    <property type="project" value="UniProtKB-KW"/>
</dbReference>
<dbReference type="Pfam" id="PF01965">
    <property type="entry name" value="DJ-1_PfpI"/>
    <property type="match status" value="1"/>
</dbReference>
<evidence type="ECO:0000259" key="2">
    <source>
        <dbReference type="Pfam" id="PF01965"/>
    </source>
</evidence>